<keyword evidence="3" id="KW-0449">Lipoprotein</keyword>
<evidence type="ECO:0000256" key="3">
    <source>
        <dbReference type="RuleBase" id="RU362097"/>
    </source>
</evidence>
<dbReference type="SUPFAM" id="SSF56954">
    <property type="entry name" value="Outer membrane efflux proteins (OEP)"/>
    <property type="match status" value="1"/>
</dbReference>
<dbReference type="Gene3D" id="2.20.200.10">
    <property type="entry name" value="Outer membrane efflux proteins (OEP)"/>
    <property type="match status" value="1"/>
</dbReference>
<keyword evidence="3" id="KW-0812">Transmembrane</keyword>
<dbReference type="InterPro" id="IPR010131">
    <property type="entry name" value="MdtP/NodT-like"/>
</dbReference>
<evidence type="ECO:0000313" key="5">
    <source>
        <dbReference type="Proteomes" id="UP000677515"/>
    </source>
</evidence>
<accession>A0ABM7N2C3</accession>
<dbReference type="NCBIfam" id="TIGR01845">
    <property type="entry name" value="outer_NodT"/>
    <property type="match status" value="1"/>
</dbReference>
<protein>
    <submittedName>
        <fullName evidence="4">RND transporter</fullName>
    </submittedName>
</protein>
<dbReference type="InterPro" id="IPR003423">
    <property type="entry name" value="OMP_efflux"/>
</dbReference>
<keyword evidence="3" id="KW-0472">Membrane</keyword>
<evidence type="ECO:0000256" key="1">
    <source>
        <dbReference type="ARBA" id="ARBA00004459"/>
    </source>
</evidence>
<proteinExistence type="inferred from homology"/>
<dbReference type="PROSITE" id="PS51257">
    <property type="entry name" value="PROKAR_LIPOPROTEIN"/>
    <property type="match status" value="1"/>
</dbReference>
<dbReference type="Gene3D" id="1.20.1600.10">
    <property type="entry name" value="Outer membrane efflux proteins (OEP)"/>
    <property type="match status" value="1"/>
</dbReference>
<comment type="subcellular location">
    <subcellularLocation>
        <location evidence="1 3">Cell outer membrane</location>
        <topology evidence="1 3">Lipid-anchor</topology>
    </subcellularLocation>
</comment>
<keyword evidence="3" id="KW-0564">Palmitate</keyword>
<name>A0ABM7N2C3_ERWRD</name>
<keyword evidence="3" id="KW-1134">Transmembrane beta strand</keyword>
<dbReference type="RefSeq" id="WP_212812983.1">
    <property type="nucleotide sequence ID" value="NZ_AP024329.1"/>
</dbReference>
<evidence type="ECO:0000256" key="2">
    <source>
        <dbReference type="ARBA" id="ARBA00007613"/>
    </source>
</evidence>
<dbReference type="Pfam" id="PF02321">
    <property type="entry name" value="OEP"/>
    <property type="match status" value="2"/>
</dbReference>
<gene>
    <name evidence="4" type="ORF">ERHA53_29230</name>
</gene>
<dbReference type="PANTHER" id="PTHR30203:SF25">
    <property type="entry name" value="OUTER MEMBRANE PROTEIN-RELATED"/>
    <property type="match status" value="1"/>
</dbReference>
<dbReference type="EMBL" id="AP024329">
    <property type="protein sequence ID" value="BCQ35580.1"/>
    <property type="molecule type" value="Genomic_DNA"/>
</dbReference>
<organism evidence="4 5">
    <name type="scientific">Erwinia rhapontici</name>
    <name type="common">Pectobacterium rhapontici</name>
    <dbReference type="NCBI Taxonomy" id="55212"/>
    <lineage>
        <taxon>Bacteria</taxon>
        <taxon>Pseudomonadati</taxon>
        <taxon>Pseudomonadota</taxon>
        <taxon>Gammaproteobacteria</taxon>
        <taxon>Enterobacterales</taxon>
        <taxon>Erwiniaceae</taxon>
        <taxon>Erwinia</taxon>
    </lineage>
</organism>
<evidence type="ECO:0000313" key="4">
    <source>
        <dbReference type="EMBL" id="BCQ35580.1"/>
    </source>
</evidence>
<dbReference type="PANTHER" id="PTHR30203">
    <property type="entry name" value="OUTER MEMBRANE CATION EFFLUX PROTEIN"/>
    <property type="match status" value="1"/>
</dbReference>
<sequence length="485" mass="51262">MFPLRTLALVVSAGLLAGCAVGPDYHRPDAPLAERYQAQSAVQQRSASRPATFAEWWDGFDDPLLSQFVADALAQNLDLAQATARMAQARAGLGAATAALLPSGNISGQAARAYQSAETPLGQVLSATQDYNRYGSSDETNLNASWEIDVFGGLRRGRQAALADYQASEAGVAATRLAVAAQTADIYITLRGLQTRLSIAEKQVSTQQELLEKVQLLNAKGLAPGYQVRQTEGELAQVQATVPVLRTGLDAAINALDVMLGTPPGTHRAELALPGAIPQAPQIVSTGTPADLLRRRPDIIVAERRLAASSARIGVAISEYYPKFSLSALLGSATAVSGNNLFSGGASQSAGVLGLRWRIFDFGRINAQINQAKGQEQEALAAYRLSVLRATEDVENAFSALINRETQAATLTRGETALASARESSFIAFQQGTASLIDVLHNDETLLQASDARVQVQTESARAAVATFRALGGGWQPPEAAPKRS</sequence>
<reference evidence="4 5" key="1">
    <citation type="submission" date="2021-01" db="EMBL/GenBank/DDBJ databases">
        <title>Complete genome sequence of Erwinia rhapontici MAFF 311153.</title>
        <authorList>
            <person name="Morohoshi T."/>
            <person name="Someya N."/>
        </authorList>
    </citation>
    <scope>NUCLEOTIDE SEQUENCE [LARGE SCALE GENOMIC DNA]</scope>
    <source>
        <strain evidence="4 5">MAFF 311153</strain>
    </source>
</reference>
<comment type="similarity">
    <text evidence="2 3">Belongs to the outer membrane factor (OMF) (TC 1.B.17) family.</text>
</comment>
<keyword evidence="5" id="KW-1185">Reference proteome</keyword>
<dbReference type="Proteomes" id="UP000677515">
    <property type="component" value="Chromosome"/>
</dbReference>